<dbReference type="Gene3D" id="3.30.470.20">
    <property type="entry name" value="ATP-grasp fold, B domain"/>
    <property type="match status" value="1"/>
</dbReference>
<dbReference type="PANTHER" id="PTHR42793">
    <property type="entry name" value="COA BINDING DOMAIN CONTAINING PROTEIN"/>
    <property type="match status" value="1"/>
</dbReference>
<accession>A0ABW0EKL9</accession>
<dbReference type="EMBL" id="JBHSKF010000002">
    <property type="protein sequence ID" value="MFC5286741.1"/>
    <property type="molecule type" value="Genomic_DNA"/>
</dbReference>
<dbReference type="Gene3D" id="3.40.50.261">
    <property type="entry name" value="Succinyl-CoA synthetase domains"/>
    <property type="match status" value="2"/>
</dbReference>
<name>A0ABW0EKL9_9PSEU</name>
<dbReference type="SUPFAM" id="SSF55729">
    <property type="entry name" value="Acyl-CoA N-acyltransferases (Nat)"/>
    <property type="match status" value="1"/>
</dbReference>
<keyword evidence="3" id="KW-1185">Reference proteome</keyword>
<dbReference type="Proteomes" id="UP001596157">
    <property type="component" value="Unassembled WGS sequence"/>
</dbReference>
<dbReference type="Pfam" id="PF13549">
    <property type="entry name" value="ATP-grasp_5"/>
    <property type="match status" value="1"/>
</dbReference>
<dbReference type="EC" id="2.3.1.-" evidence="2"/>
<feature type="domain" description="N-acetyltransferase" evidence="1">
    <location>
        <begin position="19"/>
        <end position="171"/>
    </location>
</feature>
<evidence type="ECO:0000313" key="2">
    <source>
        <dbReference type="EMBL" id="MFC5286741.1"/>
    </source>
</evidence>
<dbReference type="InterPro" id="IPR016181">
    <property type="entry name" value="Acyl_CoA_acyltransferase"/>
</dbReference>
<reference evidence="3" key="1">
    <citation type="journal article" date="2019" name="Int. J. Syst. Evol. Microbiol.">
        <title>The Global Catalogue of Microorganisms (GCM) 10K type strain sequencing project: providing services to taxonomists for standard genome sequencing and annotation.</title>
        <authorList>
            <consortium name="The Broad Institute Genomics Platform"/>
            <consortium name="The Broad Institute Genome Sequencing Center for Infectious Disease"/>
            <person name="Wu L."/>
            <person name="Ma J."/>
        </authorList>
    </citation>
    <scope>NUCLEOTIDE SEQUENCE [LARGE SCALE GENOMIC DNA]</scope>
    <source>
        <strain evidence="3">CCUG 59778</strain>
    </source>
</reference>
<protein>
    <submittedName>
        <fullName evidence="2">GNAT family N-acetyltransferase</fullName>
        <ecNumber evidence="2">2.3.1.-</ecNumber>
    </submittedName>
</protein>
<organism evidence="2 3">
    <name type="scientific">Actinokineospora guangxiensis</name>
    <dbReference type="NCBI Taxonomy" id="1490288"/>
    <lineage>
        <taxon>Bacteria</taxon>
        <taxon>Bacillati</taxon>
        <taxon>Actinomycetota</taxon>
        <taxon>Actinomycetes</taxon>
        <taxon>Pseudonocardiales</taxon>
        <taxon>Pseudonocardiaceae</taxon>
        <taxon>Actinokineospora</taxon>
    </lineage>
</organism>
<keyword evidence="2" id="KW-0808">Transferase</keyword>
<dbReference type="Gene3D" id="3.40.50.720">
    <property type="entry name" value="NAD(P)-binding Rossmann-like Domain"/>
    <property type="match status" value="1"/>
</dbReference>
<dbReference type="SUPFAM" id="SSF56059">
    <property type="entry name" value="Glutathione synthetase ATP-binding domain-like"/>
    <property type="match status" value="1"/>
</dbReference>
<dbReference type="InterPro" id="IPR043938">
    <property type="entry name" value="Ligase_CoA_dom"/>
</dbReference>
<dbReference type="Gene3D" id="3.30.1490.20">
    <property type="entry name" value="ATP-grasp fold, A domain"/>
    <property type="match status" value="1"/>
</dbReference>
<dbReference type="SUPFAM" id="SSF52210">
    <property type="entry name" value="Succinyl-CoA synthetase domains"/>
    <property type="match status" value="2"/>
</dbReference>
<evidence type="ECO:0000259" key="1">
    <source>
        <dbReference type="PROSITE" id="PS51186"/>
    </source>
</evidence>
<dbReference type="SUPFAM" id="SSF51735">
    <property type="entry name" value="NAD(P)-binding Rossmann-fold domains"/>
    <property type="match status" value="1"/>
</dbReference>
<dbReference type="GO" id="GO:0016746">
    <property type="term" value="F:acyltransferase activity"/>
    <property type="evidence" value="ECO:0007669"/>
    <property type="project" value="UniProtKB-KW"/>
</dbReference>
<keyword evidence="2" id="KW-0012">Acyltransferase</keyword>
<dbReference type="PROSITE" id="PS51186">
    <property type="entry name" value="GNAT"/>
    <property type="match status" value="1"/>
</dbReference>
<dbReference type="RefSeq" id="WP_378244953.1">
    <property type="nucleotide sequence ID" value="NZ_JBHSKF010000002.1"/>
</dbReference>
<dbReference type="InterPro" id="IPR032875">
    <property type="entry name" value="Succ_CoA_lig_flav_dom"/>
</dbReference>
<dbReference type="Pfam" id="PF13607">
    <property type="entry name" value="Succ_CoA_lig"/>
    <property type="match status" value="1"/>
</dbReference>
<dbReference type="SMART" id="SM00881">
    <property type="entry name" value="CoA_binding"/>
    <property type="match status" value="1"/>
</dbReference>
<evidence type="ECO:0000313" key="3">
    <source>
        <dbReference type="Proteomes" id="UP001596157"/>
    </source>
</evidence>
<gene>
    <name evidence="2" type="ORF">ACFPM7_06730</name>
</gene>
<dbReference type="Pfam" id="PF00583">
    <property type="entry name" value="Acetyltransf_1"/>
    <property type="match status" value="1"/>
</dbReference>
<proteinExistence type="predicted"/>
<dbReference type="Pfam" id="PF13380">
    <property type="entry name" value="CoA_binding_2"/>
    <property type="match status" value="1"/>
</dbReference>
<dbReference type="PANTHER" id="PTHR42793:SF1">
    <property type="entry name" value="PEPTIDYL-LYSINE N-ACETYLTRANSFERASE PATZ"/>
    <property type="match status" value="1"/>
</dbReference>
<dbReference type="InterPro" id="IPR036291">
    <property type="entry name" value="NAD(P)-bd_dom_sf"/>
</dbReference>
<dbReference type="Gene3D" id="3.40.630.30">
    <property type="match status" value="1"/>
</dbReference>
<sequence>MTSAPPRPHWARRADGAAVEIRPLGPDDGEAIARLHADLPAEDRYSRFFTLGGVNAQLYVRSLVHDPEHRRPAVGAFGGDRLLGVASYARTGPGTAEFAVAVAHGDQARGVGTLLVEDLAAVAESDGITTLVADVLAGNHRMLRLLADLGRPMLTERDDDVVHVTLRLDEADAHLAAVDHRSRIATSASLRPLLAPTSVAVVGASRRTTSVGHAILDAIRRGGFAGALTAVNPHARSVAGVPCAASVGDLAEPPDLAVVCVPAGAVLDVVRECAAAGVASAVIVTAGIPRSEVDEIRALARAGRMRVVGPNCLGVANTAVRLNATFMARAPRPGGVGLACQSGGVAIAVADALAAAGLGVSALVSLGDKADVSGNDLLEWWFDDDGTDAALFYLESFGDPRRFARLARALSRRQPVVAIRAGTSAAGSRAAGSHTAAAATPAATAEALYRQAGVTAVDSTADAVAALALFAGAPPLRGRRTAVITNAGGAGVLAADACVSAGLAVAELSEASRRSLAELLPATAALHNPVDTTAVVAPAVFAECAGVLLADAGVDAVVAITVPTALGDPGRDIARAGVAARAVGTPLLIVPLGQQAPVVVAEPPSYADPVRAVRALAAAADRADWLARPAVRAADPAGFDGAAITALLDDLPGGTWLDPADSAAVLAAAGIPVVTGQLARDAGAAVAAWRGAAGPVALKAVTGGLLHKSRAGGVLLDVDGEDRVRAGVAALVERFGPGLRGVFVQPMAPRGPELLVGLRDDPRFGPLLVFGAGGVDAEAIGGHAVRLCPLTEADIADLVAGSGIARAHPGIDAADLLRRVCLIAESVPGIAELDINPVTAGGPRGYRAIDARVRVADRRAP</sequence>
<dbReference type="InterPro" id="IPR013815">
    <property type="entry name" value="ATP_grasp_subdomain_1"/>
</dbReference>
<dbReference type="InterPro" id="IPR003781">
    <property type="entry name" value="CoA-bd"/>
</dbReference>
<comment type="caution">
    <text evidence="2">The sequence shown here is derived from an EMBL/GenBank/DDBJ whole genome shotgun (WGS) entry which is preliminary data.</text>
</comment>
<dbReference type="InterPro" id="IPR016102">
    <property type="entry name" value="Succinyl-CoA_synth-like"/>
</dbReference>
<dbReference type="InterPro" id="IPR000182">
    <property type="entry name" value="GNAT_dom"/>
</dbReference>
<dbReference type="Pfam" id="PF19045">
    <property type="entry name" value="Ligase_CoA_2"/>
    <property type="match status" value="1"/>
</dbReference>